<dbReference type="Proteomes" id="UP000292665">
    <property type="component" value="Unassembled WGS sequence"/>
</dbReference>
<dbReference type="EMBL" id="RCYR01000030">
    <property type="protein sequence ID" value="RYS77806.1"/>
    <property type="molecule type" value="Genomic_DNA"/>
</dbReference>
<dbReference type="Proteomes" id="UP000095787">
    <property type="component" value="Unassembled WGS sequence"/>
</dbReference>
<dbReference type="AlphaFoldDB" id="A0A174E9P7"/>
<feature type="domain" description="HMA" evidence="2">
    <location>
        <begin position="57"/>
        <end position="121"/>
    </location>
</feature>
<reference evidence="3 5" key="1">
    <citation type="submission" date="2015-09" db="EMBL/GenBank/DDBJ databases">
        <authorList>
            <consortium name="Pathogen Informatics"/>
        </authorList>
    </citation>
    <scope>NUCLEOTIDE SEQUENCE [LARGE SCALE GENOMIC DNA]</scope>
    <source>
        <strain evidence="3 5">2789STDY5834841</strain>
    </source>
</reference>
<dbReference type="EMBL" id="CYZO01000033">
    <property type="protein sequence ID" value="CUO33189.1"/>
    <property type="molecule type" value="Genomic_DNA"/>
</dbReference>
<sequence length="125" mass="13296">MENMIAVLVIVILVGSAAAYLIKAKRSGVKCVGCPAGGNCSSKNKKKKKKLTGPVIAKKTMFITGMHCEHCVQSVTDSLNRIDGVSARVDLNKSCAEISLDREIGEDILICAVEKAGFLVESIQS</sequence>
<dbReference type="PROSITE" id="PS50846">
    <property type="entry name" value="HMA_2"/>
    <property type="match status" value="1"/>
</dbReference>
<gene>
    <name evidence="4" type="ORF">EAI93_11890</name>
    <name evidence="3" type="ORF">ERS852456_02254</name>
</gene>
<protein>
    <submittedName>
        <fullName evidence="4">Copper chaperone</fullName>
    </submittedName>
    <submittedName>
        <fullName evidence="3">Putative mercuric reductase</fullName>
    </submittedName>
</protein>
<accession>A0A174E9P7</accession>
<dbReference type="InterPro" id="IPR006121">
    <property type="entry name" value="HMA_dom"/>
</dbReference>
<dbReference type="Gene3D" id="3.30.70.100">
    <property type="match status" value="1"/>
</dbReference>
<evidence type="ECO:0000313" key="4">
    <source>
        <dbReference type="EMBL" id="RYS77806.1"/>
    </source>
</evidence>
<evidence type="ECO:0000259" key="2">
    <source>
        <dbReference type="PROSITE" id="PS50846"/>
    </source>
</evidence>
<evidence type="ECO:0000313" key="3">
    <source>
        <dbReference type="EMBL" id="CUO33189.1"/>
    </source>
</evidence>
<dbReference type="InterPro" id="IPR036163">
    <property type="entry name" value="HMA_dom_sf"/>
</dbReference>
<dbReference type="CDD" id="cd00371">
    <property type="entry name" value="HMA"/>
    <property type="match status" value="1"/>
</dbReference>
<organism evidence="3 5">
    <name type="scientific">[Ruminococcus] torques</name>
    <dbReference type="NCBI Taxonomy" id="33039"/>
    <lineage>
        <taxon>Bacteria</taxon>
        <taxon>Bacillati</taxon>
        <taxon>Bacillota</taxon>
        <taxon>Clostridia</taxon>
        <taxon>Lachnospirales</taxon>
        <taxon>Lachnospiraceae</taxon>
        <taxon>Mediterraneibacter</taxon>
    </lineage>
</organism>
<keyword evidence="1" id="KW-0479">Metal-binding</keyword>
<dbReference type="GO" id="GO:0046872">
    <property type="term" value="F:metal ion binding"/>
    <property type="evidence" value="ECO:0007669"/>
    <property type="project" value="UniProtKB-KW"/>
</dbReference>
<evidence type="ECO:0000256" key="1">
    <source>
        <dbReference type="ARBA" id="ARBA00022723"/>
    </source>
</evidence>
<evidence type="ECO:0000313" key="6">
    <source>
        <dbReference type="Proteomes" id="UP000292665"/>
    </source>
</evidence>
<reference evidence="4 6" key="2">
    <citation type="journal article" date="2019" name="Science, e1252229">
        <title>Invertible promoters mediate bacterial phase variation, antibiotic resistance, and host adaptation in the gut.</title>
        <authorList>
            <person name="Jiang X."/>
            <person name="Hall A.B."/>
            <person name="Arthur T.D."/>
            <person name="Plichta D.R."/>
            <person name="Covington C.T."/>
            <person name="Poyet M."/>
            <person name="Crothers J."/>
            <person name="Moses P.L."/>
            <person name="Tolonen A.C."/>
            <person name="Vlamakis H."/>
            <person name="Alm E.J."/>
            <person name="Xavier R.J."/>
        </authorList>
    </citation>
    <scope>NUCLEOTIDE SEQUENCE [LARGE SCALE GENOMIC DNA]</scope>
    <source>
        <strain evidence="4">Aa_0143</strain>
        <strain evidence="6">aa_0143</strain>
    </source>
</reference>
<dbReference type="RefSeq" id="WP_008689711.1">
    <property type="nucleotide sequence ID" value="NZ_AP028249.1"/>
</dbReference>
<dbReference type="SUPFAM" id="SSF55008">
    <property type="entry name" value="HMA, heavy metal-associated domain"/>
    <property type="match status" value="1"/>
</dbReference>
<proteinExistence type="predicted"/>
<dbReference type="GeneID" id="97328307"/>
<name>A0A174E9P7_9FIRM</name>
<dbReference type="PROSITE" id="PS01047">
    <property type="entry name" value="HMA_1"/>
    <property type="match status" value="1"/>
</dbReference>
<dbReference type="InterPro" id="IPR017969">
    <property type="entry name" value="Heavy-metal-associated_CS"/>
</dbReference>
<evidence type="ECO:0000313" key="5">
    <source>
        <dbReference type="Proteomes" id="UP000095787"/>
    </source>
</evidence>
<dbReference type="Pfam" id="PF00403">
    <property type="entry name" value="HMA"/>
    <property type="match status" value="1"/>
</dbReference>